<dbReference type="SUPFAM" id="SSF50978">
    <property type="entry name" value="WD40 repeat-like"/>
    <property type="match status" value="1"/>
</dbReference>
<feature type="repeat" description="WD" evidence="3">
    <location>
        <begin position="1290"/>
        <end position="1323"/>
    </location>
</feature>
<feature type="coiled-coil region" evidence="4">
    <location>
        <begin position="451"/>
        <end position="482"/>
    </location>
</feature>
<dbReference type="EMBL" id="BCMY01000004">
    <property type="protein sequence ID" value="GAQ39157.1"/>
    <property type="molecule type" value="Genomic_DNA"/>
</dbReference>
<evidence type="ECO:0000313" key="8">
    <source>
        <dbReference type="Proteomes" id="UP000068243"/>
    </source>
</evidence>
<gene>
    <name evidence="7" type="ORF">ABL_02984</name>
</gene>
<feature type="compositionally biased region" description="Basic and acidic residues" evidence="5">
    <location>
        <begin position="161"/>
        <end position="191"/>
    </location>
</feature>
<dbReference type="PROSITE" id="PS00678">
    <property type="entry name" value="WD_REPEATS_1"/>
    <property type="match status" value="1"/>
</dbReference>
<dbReference type="InterPro" id="IPR015943">
    <property type="entry name" value="WD40/YVTN_repeat-like_dom_sf"/>
</dbReference>
<dbReference type="InterPro" id="IPR019775">
    <property type="entry name" value="WD40_repeat_CS"/>
</dbReference>
<dbReference type="VEuPathDB" id="FungiDB:ATCC64974_28480"/>
<dbReference type="PRINTS" id="PR00320">
    <property type="entry name" value="GPROTEINBRPT"/>
</dbReference>
<dbReference type="InterPro" id="IPR020472">
    <property type="entry name" value="WD40_PAC1"/>
</dbReference>
<dbReference type="SUPFAM" id="SSF50993">
    <property type="entry name" value="Peptidase/esterase 'gauge' domain"/>
    <property type="match status" value="1"/>
</dbReference>
<sequence>MPRIKQLHQENCRRSARIRKFAQKKLASAEKQKPSLPSNKCTESQTKPSANMQKKRKAQAPQHLKRQPKKPCRQQNSAVPDPVNIDQEWARAYIQTVKGSSIHYWIQNNQWPKKLFNSVLRYVLISPPESSEPTEEYEDENKEEGEKSNENRIGAYVVDAGSKDNKEDPDRSLTTEARRPSTDVHRDDKSFDASPPVKNPIDEALKKLQTRQPWEEAYNAIQESHPDLINAYTRALLESGGHTGDKALDRIQEVQALAQEQLEVWQSEQFRLSFNGKDVIVGELARKVVGVVLSVKDVVSSAISADPHAALAWAGVMVALPVLANVLKQDSDAMSGLDAISALLVRYRYVEEDKYYRPAMTSATSVDKVNLLLLIQDKFVDMYSQIYIYQLRLIKHFRHHKAARYFENLKDSLGDENWSTSLTKLETTRDSLDRDLESVTNGMIFEIGSEVDKFSKMVEDLKEELRNQTRLLSEQRDRILRAFKYSTMAPFDSFKNAEEPRCLKDTQVETLDMLQNWCKGDGNPVLWLHGMAGTGKSTIARTIAWALQDRQWPDGSPVDISIRLGGSFFFNQFEPDRNNSQYLFPTLTQCLAESLPDIRQYIVDAIDQDARIEEKGLRVQWASLISGPLHKLTSSSQAHWRFIMIVDSLDECGDQDKVATVLKLLASLRDLPSVRFLITSRPEAHIRFAFESLPPELYHSQPLHKISPKSDDITRFLEADLKRIWENYKSAIPEGWPGQENIERLKEKSDGLFVYASTCCRFLEDPYHYSSRLDQILKDDSEAETPQAKLDNIYIRVIKLSLDARTKKEREVMIEDFRLIVGTIMVMFKPASASTLEALLFSSSSKDKRIQRCVEPLRSLLDVRAANDPIRPVHLSLRDLLLSRERCKSTPELYIHPQQLHLILFERYVPSESLETFLPAALCYACRYWIDHLMQLGSYEQSELLNDNGGIIEFFLRQKLLFWFEALSLMGELEVGISQLSTLQDLARDSHHFPLVRDARRFLLHNRQIIEQAPLQVYSSALVFCPMKSPIKETYSHLIPSWITQQPIMDDDWSRELFVIDSEARTSLRIVLSPDGKTGASLSYYWDGNYYVKLWSTQTGKVKYQTKVTRENDIDFSRDGNLIAHGTEDGRVRLWKFETDEEYFLGEMGKSKIHRIACSPISDSLIFLRVDKSVEDICTVLEVFEVGFLFNDEVVVLYAEACSDIWEIYLLSEAGRELECVVEGRQLVEIWDAKTRRLSPKLIACAETVAGARGIYAAALSSDGRFFATSSLDNTVRVWDSVTHTQILSFRCDQGALRTIALSHDGSLLASGSDDSAVQLWDITVDRPHTELANPEAKMTYPFGIEVITNTQNATTMLRKEDTGKCRFYTDEFESLQFMQGNLIALILRATALNKFRAHLLSMDLETQFPEFCLGDIPNHIIPSSNGENFAVLGEEHVWVLDARMSEELIIPLPERIYGLQFSPDSQFVGMILSRGVEIWDLKSKKRVILRTELPDKPVLGFSPKSDAVALSVHDHYFEPRCLLLEVWQISGHPSQQVNEHTSPSDDSLRTGSLIYSADGNYIVMLALQRSDTASHKSTRYTLVLITYNLATGLIENIPCAAGHFARDSPMAAWSHLVAVAPSPYLQKLIILVINCKTGERVCTFDTSVFRMCLDFDEFSFSSDGRYLNLDRGQVLIPVNNRSPTTEMYCPSSLWIGEEWIFQRGRKLLWIPPSFRNRRMSVHYDAIWVYPKYRNDGPIVFFKLDLGKTPFAAEVPPGGEGFRYDEQERVMYLR</sequence>
<feature type="domain" description="NACHT" evidence="6">
    <location>
        <begin position="524"/>
        <end position="684"/>
    </location>
</feature>
<dbReference type="Gene3D" id="3.40.50.300">
    <property type="entry name" value="P-loop containing nucleotide triphosphate hydrolases"/>
    <property type="match status" value="1"/>
</dbReference>
<evidence type="ECO:0000256" key="4">
    <source>
        <dbReference type="SAM" id="Coils"/>
    </source>
</evidence>
<dbReference type="InterPro" id="IPR001680">
    <property type="entry name" value="WD40_rpt"/>
</dbReference>
<dbReference type="VEuPathDB" id="FungiDB:M747DRAFT_282995"/>
<dbReference type="SMART" id="SM00320">
    <property type="entry name" value="WD40"/>
    <property type="match status" value="4"/>
</dbReference>
<dbReference type="InterPro" id="IPR056884">
    <property type="entry name" value="NPHP3-like_N"/>
</dbReference>
<dbReference type="Gene3D" id="2.130.10.10">
    <property type="entry name" value="YVTN repeat-like/Quinoprotein amine dehydrogenase"/>
    <property type="match status" value="2"/>
</dbReference>
<dbReference type="Pfam" id="PF24883">
    <property type="entry name" value="NPHP3_N"/>
    <property type="match status" value="1"/>
</dbReference>
<evidence type="ECO:0000256" key="3">
    <source>
        <dbReference type="PROSITE-ProRule" id="PRU00221"/>
    </source>
</evidence>
<dbReference type="VEuPathDB" id="FungiDB:ATCC64974_89630"/>
<feature type="region of interest" description="Disordered" evidence="5">
    <location>
        <begin position="129"/>
        <end position="201"/>
    </location>
</feature>
<keyword evidence="4" id="KW-0175">Coiled coil</keyword>
<dbReference type="PANTHER" id="PTHR10039">
    <property type="entry name" value="AMELOGENIN"/>
    <property type="match status" value="1"/>
</dbReference>
<reference evidence="8" key="1">
    <citation type="journal article" date="2016" name="Genome Announc.">
        <title>Draft genome sequence of Aspergillus niger strain An76.</title>
        <authorList>
            <person name="Gong W."/>
            <person name="Cheng Z."/>
            <person name="Zhang H."/>
            <person name="Liu L."/>
            <person name="Gao P."/>
            <person name="Wang L."/>
        </authorList>
    </citation>
    <scope>NUCLEOTIDE SEQUENCE [LARGE SCALE GENOMIC DNA]</scope>
    <source>
        <strain evidence="8">An76</strain>
    </source>
</reference>
<evidence type="ECO:0000313" key="7">
    <source>
        <dbReference type="EMBL" id="GAQ39157.1"/>
    </source>
</evidence>
<keyword evidence="2" id="KW-0677">Repeat</keyword>
<dbReference type="InterPro" id="IPR036322">
    <property type="entry name" value="WD40_repeat_dom_sf"/>
</dbReference>
<dbReference type="PANTHER" id="PTHR10039:SF17">
    <property type="entry name" value="FUNGAL STAND N-TERMINAL GOODBYE DOMAIN-CONTAINING PROTEIN-RELATED"/>
    <property type="match status" value="1"/>
</dbReference>
<evidence type="ECO:0000256" key="1">
    <source>
        <dbReference type="ARBA" id="ARBA00022574"/>
    </source>
</evidence>
<feature type="compositionally biased region" description="Polar residues" evidence="5">
    <location>
        <begin position="35"/>
        <end position="52"/>
    </location>
</feature>
<dbReference type="Pfam" id="PF00400">
    <property type="entry name" value="WD40"/>
    <property type="match status" value="3"/>
</dbReference>
<dbReference type="Pfam" id="PF17100">
    <property type="entry name" value="NACHT_N"/>
    <property type="match status" value="1"/>
</dbReference>
<comment type="caution">
    <text evidence="7">The sequence shown here is derived from an EMBL/GenBank/DDBJ whole genome shotgun (WGS) entry which is preliminary data.</text>
</comment>
<feature type="compositionally biased region" description="Acidic residues" evidence="5">
    <location>
        <begin position="132"/>
        <end position="143"/>
    </location>
</feature>
<dbReference type="VEuPathDB" id="FungiDB:ATCC64974_93580"/>
<evidence type="ECO:0000259" key="6">
    <source>
        <dbReference type="PROSITE" id="PS50837"/>
    </source>
</evidence>
<dbReference type="OrthoDB" id="538223at2759"/>
<evidence type="ECO:0000256" key="2">
    <source>
        <dbReference type="ARBA" id="ARBA00022737"/>
    </source>
</evidence>
<evidence type="ECO:0000256" key="5">
    <source>
        <dbReference type="SAM" id="MobiDB-lite"/>
    </source>
</evidence>
<feature type="region of interest" description="Disordered" evidence="5">
    <location>
        <begin position="23"/>
        <end position="83"/>
    </location>
</feature>
<dbReference type="SUPFAM" id="SSF52540">
    <property type="entry name" value="P-loop containing nucleoside triphosphate hydrolases"/>
    <property type="match status" value="2"/>
</dbReference>
<dbReference type="VEuPathDB" id="FungiDB:M747DRAFT_360176"/>
<dbReference type="VEuPathDB" id="FungiDB:ATCC64974_48090"/>
<dbReference type="InterPro" id="IPR007111">
    <property type="entry name" value="NACHT_NTPase"/>
</dbReference>
<dbReference type="PROSITE" id="PS50294">
    <property type="entry name" value="WD_REPEATS_REGION"/>
    <property type="match status" value="2"/>
</dbReference>
<dbReference type="VEuPathDB" id="FungiDB:An08g09430"/>
<dbReference type="PROSITE" id="PS50837">
    <property type="entry name" value="NACHT"/>
    <property type="match status" value="1"/>
</dbReference>
<dbReference type="VEuPathDB" id="FungiDB:ASPNIDRAFT2_1129713"/>
<protein>
    <submittedName>
        <fullName evidence="7">WD domain-containing protein</fullName>
    </submittedName>
</protein>
<dbReference type="VEuPathDB" id="FungiDB:ASPNIDRAFT2_1120072"/>
<feature type="repeat" description="WD" evidence="3">
    <location>
        <begin position="1114"/>
        <end position="1145"/>
    </location>
</feature>
<dbReference type="Proteomes" id="UP000068243">
    <property type="component" value="Unassembled WGS sequence"/>
</dbReference>
<proteinExistence type="predicted"/>
<dbReference type="VEuPathDB" id="FungiDB:M747DRAFT_256933"/>
<dbReference type="InterPro" id="IPR031359">
    <property type="entry name" value="NACHT_N"/>
</dbReference>
<keyword evidence="1 3" id="KW-0853">WD repeat</keyword>
<dbReference type="OMA" id="RPEAHIR"/>
<feature type="compositionally biased region" description="Basic residues" evidence="5">
    <location>
        <begin position="53"/>
        <end position="72"/>
    </location>
</feature>
<dbReference type="VEuPathDB" id="FungiDB:An15g05630"/>
<dbReference type="InterPro" id="IPR027417">
    <property type="entry name" value="P-loop_NTPase"/>
</dbReference>
<dbReference type="VEuPathDB" id="FungiDB:ASPNIDRAFT2_39821"/>
<organism evidence="7 8">
    <name type="scientific">Aspergillus niger</name>
    <dbReference type="NCBI Taxonomy" id="5061"/>
    <lineage>
        <taxon>Eukaryota</taxon>
        <taxon>Fungi</taxon>
        <taxon>Dikarya</taxon>
        <taxon>Ascomycota</taxon>
        <taxon>Pezizomycotina</taxon>
        <taxon>Eurotiomycetes</taxon>
        <taxon>Eurotiomycetidae</taxon>
        <taxon>Eurotiales</taxon>
        <taxon>Aspergillaceae</taxon>
        <taxon>Aspergillus</taxon>
        <taxon>Aspergillus subgen. Circumdati</taxon>
    </lineage>
</organism>
<name>A0A117DZW9_ASPNG</name>
<accession>A0A117DZW9</accession>
<dbReference type="PROSITE" id="PS50082">
    <property type="entry name" value="WD_REPEATS_2"/>
    <property type="match status" value="3"/>
</dbReference>
<feature type="repeat" description="WD" evidence="3">
    <location>
        <begin position="1255"/>
        <end position="1289"/>
    </location>
</feature>
<dbReference type="VEuPathDB" id="FungiDB:An07g06900"/>